<keyword evidence="1" id="KW-1133">Transmembrane helix</keyword>
<keyword evidence="1" id="KW-0472">Membrane</keyword>
<name>A0A4R4K6I9_9GAMM</name>
<dbReference type="Proteomes" id="UP000295598">
    <property type="component" value="Unassembled WGS sequence"/>
</dbReference>
<accession>A0A4R4K6I9</accession>
<organism evidence="2 3">
    <name type="scientific">Photorhabdus khanii subsp. guanajuatensis</name>
    <dbReference type="NCBI Taxonomy" id="2100166"/>
    <lineage>
        <taxon>Bacteria</taxon>
        <taxon>Pseudomonadati</taxon>
        <taxon>Pseudomonadota</taxon>
        <taxon>Gammaproteobacteria</taxon>
        <taxon>Enterobacterales</taxon>
        <taxon>Morganellaceae</taxon>
        <taxon>Photorhabdus</taxon>
    </lineage>
</organism>
<dbReference type="AlphaFoldDB" id="A0A4R4K6I9"/>
<feature type="transmembrane region" description="Helical" evidence="1">
    <location>
        <begin position="110"/>
        <end position="130"/>
    </location>
</feature>
<proteinExistence type="predicted"/>
<evidence type="ECO:0000256" key="1">
    <source>
        <dbReference type="SAM" id="Phobius"/>
    </source>
</evidence>
<dbReference type="RefSeq" id="WP_132351567.1">
    <property type="nucleotide sequence ID" value="NZ_CAWOJO010000001.1"/>
</dbReference>
<evidence type="ECO:0000313" key="3">
    <source>
        <dbReference type="Proteomes" id="UP000295598"/>
    </source>
</evidence>
<dbReference type="EMBL" id="PUJY01000001">
    <property type="protein sequence ID" value="TDB63060.1"/>
    <property type="molecule type" value="Genomic_DNA"/>
</dbReference>
<evidence type="ECO:0000313" key="2">
    <source>
        <dbReference type="EMBL" id="TDB63060.1"/>
    </source>
</evidence>
<keyword evidence="1" id="KW-0812">Transmembrane</keyword>
<protein>
    <submittedName>
        <fullName evidence="2">Uncharacterized protein</fullName>
    </submittedName>
</protein>
<reference evidence="2 3" key="1">
    <citation type="journal article" date="2019" name="Int. J. Syst. Evol. Microbiol.">
        <title>Photorhabdus khanii subsp. guanajuatensis subsp. nov., isolated from Heterorhabditis atacamensis, and Photorhabdus luminescens subsp. mexicana subsp. nov., isolated from Heterorhabditis mexicana entomopathogenic nematodes.</title>
        <authorList>
            <person name="Machado R.A.R."/>
            <person name="Bruno P."/>
            <person name="Arce C.C.M."/>
            <person name="Liechti N."/>
            <person name="Kohler A."/>
            <person name="Bernal J."/>
            <person name="Bruggmann R."/>
            <person name="Turlings T.C.J."/>
        </authorList>
    </citation>
    <scope>NUCLEOTIDE SEQUENCE [LARGE SCALE GENOMIC DNA]</scope>
    <source>
        <strain evidence="2 3">MEX20-17</strain>
    </source>
</reference>
<sequence length="139" mass="16134">MNRITFIILLISFTSFLLLLAISIIIYKINQKKMDEIIELYIGKGLCLSTGVNIGRFLGVHGQFQVATFFYMLLTGRRMRINKPDSKYMYQESYDFIQSLPSSLTYWIKIYFITINISGACFFISIVTGLCQKYSYLLN</sequence>
<gene>
    <name evidence="2" type="ORF">C5467_00510</name>
</gene>
<feature type="transmembrane region" description="Helical" evidence="1">
    <location>
        <begin position="6"/>
        <end position="27"/>
    </location>
</feature>
<comment type="caution">
    <text evidence="2">The sequence shown here is derived from an EMBL/GenBank/DDBJ whole genome shotgun (WGS) entry which is preliminary data.</text>
</comment>